<dbReference type="PANTHER" id="PTHR31744">
    <property type="entry name" value="PROTEIN CUP-SHAPED COTYLEDON 2-RELATED"/>
    <property type="match status" value="1"/>
</dbReference>
<dbReference type="PANTHER" id="PTHR31744:SF79">
    <property type="entry name" value="NAC DOMAIN-CONTAINING PROTEIN"/>
    <property type="match status" value="1"/>
</dbReference>
<evidence type="ECO:0000256" key="3">
    <source>
        <dbReference type="ARBA" id="ARBA00023163"/>
    </source>
</evidence>
<organism evidence="7 8">
    <name type="scientific">Quillaja saponaria</name>
    <name type="common">Soap bark tree</name>
    <dbReference type="NCBI Taxonomy" id="32244"/>
    <lineage>
        <taxon>Eukaryota</taxon>
        <taxon>Viridiplantae</taxon>
        <taxon>Streptophyta</taxon>
        <taxon>Embryophyta</taxon>
        <taxon>Tracheophyta</taxon>
        <taxon>Spermatophyta</taxon>
        <taxon>Magnoliopsida</taxon>
        <taxon>eudicotyledons</taxon>
        <taxon>Gunneridae</taxon>
        <taxon>Pentapetalae</taxon>
        <taxon>rosids</taxon>
        <taxon>fabids</taxon>
        <taxon>Fabales</taxon>
        <taxon>Quillajaceae</taxon>
        <taxon>Quillaja</taxon>
    </lineage>
</organism>
<dbReference type="GO" id="GO:0006355">
    <property type="term" value="P:regulation of DNA-templated transcription"/>
    <property type="evidence" value="ECO:0007669"/>
    <property type="project" value="InterPro"/>
</dbReference>
<sequence length="378" mass="43278">MAARNNFNFQSSDTPSDDVQPLDDDIFQEVELNVPVPVTVGLDLDAPGVLVRDDPSEEVDPNEINEARFVVDDDIIEEEYDDILENEDDDEEDNDELEMDGEEVGFEYDSDNNITCSILNLKVLVFGNKLRSDVIGFLNIYRHDPWDLPGLAKIGEREWYFFVPRDRKNGGGGRPKRTTEKGYWKATGSDRKIMTLLDPKRVLGLRKTLVFYEGRAPKGTKTDWVMNEYRLPGNCTLPKDVVLCKIYRKATSLKVLEQRAAMEEDMIKSFHAFPSSSPLSMPYVDTFSLCSQKMFKEEIMEQELVHEETNNGLFVQEENNMSCCTTAKQLALGNKNTMAPLQIPCSFSMDWNQDVFCTQLNSPWIQSFTSSYTNFYNF</sequence>
<accession>A0AAD7QC39</accession>
<evidence type="ECO:0000313" key="8">
    <source>
        <dbReference type="Proteomes" id="UP001163823"/>
    </source>
</evidence>
<dbReference type="InterPro" id="IPR036093">
    <property type="entry name" value="NAC_dom_sf"/>
</dbReference>
<proteinExistence type="predicted"/>
<dbReference type="SUPFAM" id="SSF101941">
    <property type="entry name" value="NAC domain"/>
    <property type="match status" value="1"/>
</dbReference>
<evidence type="ECO:0000256" key="1">
    <source>
        <dbReference type="ARBA" id="ARBA00023015"/>
    </source>
</evidence>
<feature type="region of interest" description="Disordered" evidence="5">
    <location>
        <begin position="1"/>
        <end position="21"/>
    </location>
</feature>
<dbReference type="AlphaFoldDB" id="A0AAD7QC39"/>
<evidence type="ECO:0000256" key="5">
    <source>
        <dbReference type="SAM" id="MobiDB-lite"/>
    </source>
</evidence>
<dbReference type="Proteomes" id="UP001163823">
    <property type="component" value="Chromosome 2"/>
</dbReference>
<dbReference type="Pfam" id="PF02365">
    <property type="entry name" value="NAM"/>
    <property type="match status" value="1"/>
</dbReference>
<gene>
    <name evidence="7" type="ORF">O6P43_002170</name>
</gene>
<comment type="caution">
    <text evidence="7">The sequence shown here is derived from an EMBL/GenBank/DDBJ whole genome shotgun (WGS) entry which is preliminary data.</text>
</comment>
<evidence type="ECO:0000259" key="6">
    <source>
        <dbReference type="PROSITE" id="PS51005"/>
    </source>
</evidence>
<evidence type="ECO:0000256" key="4">
    <source>
        <dbReference type="ARBA" id="ARBA00023242"/>
    </source>
</evidence>
<dbReference type="EMBL" id="JARAOO010000002">
    <property type="protein sequence ID" value="KAJ7978677.1"/>
    <property type="molecule type" value="Genomic_DNA"/>
</dbReference>
<keyword evidence="8" id="KW-1185">Reference proteome</keyword>
<keyword evidence="1" id="KW-0805">Transcription regulation</keyword>
<evidence type="ECO:0000256" key="2">
    <source>
        <dbReference type="ARBA" id="ARBA00023125"/>
    </source>
</evidence>
<keyword evidence="2" id="KW-0238">DNA-binding</keyword>
<dbReference type="Gene3D" id="2.170.150.80">
    <property type="entry name" value="NAC domain"/>
    <property type="match status" value="1"/>
</dbReference>
<evidence type="ECO:0000313" key="7">
    <source>
        <dbReference type="EMBL" id="KAJ7978677.1"/>
    </source>
</evidence>
<reference evidence="7" key="1">
    <citation type="journal article" date="2023" name="Science">
        <title>Elucidation of the pathway for biosynthesis of saponin adjuvants from the soapbark tree.</title>
        <authorList>
            <person name="Reed J."/>
            <person name="Orme A."/>
            <person name="El-Demerdash A."/>
            <person name="Owen C."/>
            <person name="Martin L.B.B."/>
            <person name="Misra R.C."/>
            <person name="Kikuchi S."/>
            <person name="Rejzek M."/>
            <person name="Martin A.C."/>
            <person name="Harkess A."/>
            <person name="Leebens-Mack J."/>
            <person name="Louveau T."/>
            <person name="Stephenson M.J."/>
            <person name="Osbourn A."/>
        </authorList>
    </citation>
    <scope>NUCLEOTIDE SEQUENCE</scope>
    <source>
        <strain evidence="7">S10</strain>
    </source>
</reference>
<dbReference type="GO" id="GO:0003677">
    <property type="term" value="F:DNA binding"/>
    <property type="evidence" value="ECO:0007669"/>
    <property type="project" value="UniProtKB-KW"/>
</dbReference>
<dbReference type="InterPro" id="IPR003441">
    <property type="entry name" value="NAC-dom"/>
</dbReference>
<dbReference type="PROSITE" id="PS51005">
    <property type="entry name" value="NAC"/>
    <property type="match status" value="1"/>
</dbReference>
<feature type="compositionally biased region" description="Polar residues" evidence="5">
    <location>
        <begin position="1"/>
        <end position="14"/>
    </location>
</feature>
<feature type="domain" description="NAC" evidence="6">
    <location>
        <begin position="102"/>
        <end position="249"/>
    </location>
</feature>
<keyword evidence="4" id="KW-0539">Nucleus</keyword>
<protein>
    <submittedName>
        <fullName evidence="7">NAC domain-containing protein</fullName>
    </submittedName>
</protein>
<name>A0AAD7QC39_QUISA</name>
<dbReference type="KEGG" id="qsa:O6P43_002170"/>
<keyword evidence="3" id="KW-0804">Transcription</keyword>